<dbReference type="GeneID" id="36373799"/>
<dbReference type="OrthoDB" id="5872915at2759"/>
<evidence type="ECO:0000259" key="1">
    <source>
        <dbReference type="Pfam" id="PF17906"/>
    </source>
</evidence>
<proteinExistence type="predicted"/>
<gene>
    <name evidence="2 4 5" type="ORF">SRAE_0000055500</name>
</gene>
<feature type="domain" description="Mos1 transposase HTH" evidence="1">
    <location>
        <begin position="4"/>
        <end position="47"/>
    </location>
</feature>
<evidence type="ECO:0000313" key="2">
    <source>
        <dbReference type="EMBL" id="CEF61431.1"/>
    </source>
</evidence>
<dbReference type="AlphaFoldDB" id="A0A090KVI0"/>
<sequence>MSSKNDIHIIFLYEFKRETKVTETARNINAALGENLVTPTTVQRWFIQSRRDMKVWRTKTVEYQLQLVKSFEADWKDKKARSMNTP</sequence>
<dbReference type="InterPro" id="IPR041426">
    <property type="entry name" value="Mos1_HTH"/>
</dbReference>
<evidence type="ECO:0000313" key="5">
    <source>
        <dbReference type="WormBase" id="SRAE_0000055500"/>
    </source>
</evidence>
<evidence type="ECO:0000313" key="4">
    <source>
        <dbReference type="WBParaSite" id="SRAE_0000055500.1"/>
    </source>
</evidence>
<reference evidence="2" key="1">
    <citation type="submission" date="2014-09" db="EMBL/GenBank/DDBJ databases">
        <authorList>
            <person name="Aslett A.Martin."/>
        </authorList>
    </citation>
    <scope>NUCLEOTIDE SEQUENCE</scope>
    <source>
        <strain evidence="2">ED321 Heterogonic</strain>
    </source>
</reference>
<dbReference type="Proteomes" id="UP000035682">
    <property type="component" value="Unplaced"/>
</dbReference>
<dbReference type="Pfam" id="PF17906">
    <property type="entry name" value="HTH_48"/>
    <property type="match status" value="1"/>
</dbReference>
<dbReference type="EMBL" id="LN609407">
    <property type="protein sequence ID" value="CEF61431.1"/>
    <property type="molecule type" value="Genomic_DNA"/>
</dbReference>
<evidence type="ECO:0000313" key="3">
    <source>
        <dbReference type="Proteomes" id="UP000035682"/>
    </source>
</evidence>
<keyword evidence="3" id="KW-1185">Reference proteome</keyword>
<accession>A0A090KVI0</accession>
<protein>
    <submittedName>
        <fullName evidence="4">HTH_48 domain-containing protein</fullName>
    </submittedName>
</protein>
<dbReference type="Gene3D" id="1.10.10.1450">
    <property type="match status" value="1"/>
</dbReference>
<name>A0A090KVI0_STRRB</name>
<reference evidence="4" key="3">
    <citation type="submission" date="2020-12" db="UniProtKB">
        <authorList>
            <consortium name="WormBaseParasite"/>
        </authorList>
    </citation>
    <scope>IDENTIFICATION</scope>
</reference>
<dbReference type="RefSeq" id="XP_024500640.1">
    <property type="nucleotide sequence ID" value="XM_024646460.1"/>
</dbReference>
<dbReference type="WBParaSite" id="SRAE_0000055500.1">
    <property type="protein sequence ID" value="SRAE_0000055500.1"/>
    <property type="gene ID" value="WBGene00256301"/>
</dbReference>
<dbReference type="WormBase" id="SRAE_0000055500">
    <property type="protein sequence ID" value="SRP08982"/>
    <property type="gene ID" value="WBGene00256301"/>
</dbReference>
<organism evidence="2">
    <name type="scientific">Strongyloides ratti</name>
    <name type="common">Parasitic roundworm</name>
    <dbReference type="NCBI Taxonomy" id="34506"/>
    <lineage>
        <taxon>Eukaryota</taxon>
        <taxon>Metazoa</taxon>
        <taxon>Ecdysozoa</taxon>
        <taxon>Nematoda</taxon>
        <taxon>Chromadorea</taxon>
        <taxon>Rhabditida</taxon>
        <taxon>Tylenchina</taxon>
        <taxon>Panagrolaimomorpha</taxon>
        <taxon>Strongyloidoidea</taxon>
        <taxon>Strongyloididae</taxon>
        <taxon>Strongyloides</taxon>
    </lineage>
</organism>
<dbReference type="CTD" id="36373799"/>
<reference evidence="3" key="2">
    <citation type="submission" date="2014-09" db="EMBL/GenBank/DDBJ databases">
        <authorList>
            <person name="Martin A.A."/>
        </authorList>
    </citation>
    <scope>NUCLEOTIDE SEQUENCE</scope>
    <source>
        <strain evidence="3">ED321</strain>
    </source>
</reference>